<sequence length="746" mass="80507">MRELLETFRLEAQDHLDSASTLLISLEREPEQPEKQRLVESLLRRMHTLKGAAHAVNLGEVALICQDLESLLSEVKRGELALEVAIYDRLHREIDLLAARIFQHPGASPPAATQVAPAEPQRAPHGAPPAPPRGAAACAQPAPGELPPAPPAAAPRPQERREIAGSETVRVPTRLLESLLLQAEELVSTKLAAATLQEELNQASRLLTERAWARSRAQELAGYALRGQGPPPSPQRVASLLQDFCDTERESEARLRGLERLAERNQHNLAALIAPLLAEMKQLQLLPFATLSDPFSKLVRDLGRELGKEAELVCRGAELEVDRRILSELKEPLLHLVRNVMDHGIESPLRREESGKPRRGSVAIELRLLDANHARLTVRDDGRGIDPAQVKATALRLELLTPEAAGQLSDADALQLVFESGFSTSPLITSLSGRGVGLAIVRESLERLGGDVTVSSRPGLGCEFTMTLPLSFALIRALLVSVGKRSALLPAGNVELTARLPREEIRQVENRDTVLLTGEVCSLVSLSGVLELGEQTGAGEEPYQQVVLVRAAERRIAFAVDQVLGVQEVLVKPLGSQLARVRNVSGATVLGDGSVVPILNVNDLVRSALHSAGSGARAAAPPGKGRRLSILVAEDSITSRTLLKNILEAAGYQVATAYDGADALTQLRSASFDLVVSDVEMPRLDGFQLTAALRSEARFADLPVILVTGLESRSDRERGIEVGANAYVVKSGFDQTSLIEVIERLT</sequence>
<keyword evidence="5 13" id="KW-0418">Kinase</keyword>
<dbReference type="EC" id="2.7.13.3" evidence="2"/>
<proteinExistence type="predicted"/>
<gene>
    <name evidence="13" type="ORF">GMST_38300</name>
</gene>
<protein>
    <recommendedName>
        <fullName evidence="2">histidine kinase</fullName>
        <ecNumber evidence="2">2.7.13.3</ecNumber>
    </recommendedName>
</protein>
<evidence type="ECO:0000259" key="9">
    <source>
        <dbReference type="PROSITE" id="PS50109"/>
    </source>
</evidence>
<feature type="region of interest" description="Disordered" evidence="8">
    <location>
        <begin position="107"/>
        <end position="167"/>
    </location>
</feature>
<dbReference type="SUPFAM" id="SSF50341">
    <property type="entry name" value="CheW-like"/>
    <property type="match status" value="1"/>
</dbReference>
<dbReference type="PROSITE" id="PS50851">
    <property type="entry name" value="CHEW"/>
    <property type="match status" value="1"/>
</dbReference>
<evidence type="ECO:0000256" key="7">
    <source>
        <dbReference type="PROSITE-ProRule" id="PRU00169"/>
    </source>
</evidence>
<dbReference type="GO" id="GO:0006935">
    <property type="term" value="P:chemotaxis"/>
    <property type="evidence" value="ECO:0007669"/>
    <property type="project" value="UniProtKB-KW"/>
</dbReference>
<dbReference type="InterPro" id="IPR004358">
    <property type="entry name" value="Sig_transdc_His_kin-like_C"/>
</dbReference>
<dbReference type="Gene3D" id="2.30.30.40">
    <property type="entry name" value="SH3 Domains"/>
    <property type="match status" value="1"/>
</dbReference>
<dbReference type="InterPro" id="IPR008207">
    <property type="entry name" value="Sig_transdc_His_kin_Hpt_dom"/>
</dbReference>
<feature type="domain" description="HPt" evidence="12">
    <location>
        <begin position="1"/>
        <end position="104"/>
    </location>
</feature>
<dbReference type="InterPro" id="IPR011006">
    <property type="entry name" value="CheY-like_superfamily"/>
</dbReference>
<evidence type="ECO:0000256" key="2">
    <source>
        <dbReference type="ARBA" id="ARBA00012438"/>
    </source>
</evidence>
<feature type="compositionally biased region" description="Low complexity" evidence="8">
    <location>
        <begin position="133"/>
        <end position="143"/>
    </location>
</feature>
<dbReference type="PANTHER" id="PTHR43395">
    <property type="entry name" value="SENSOR HISTIDINE KINASE CHEA"/>
    <property type="match status" value="1"/>
</dbReference>
<organism evidence="13 14">
    <name type="scientific">Geomonas silvestris</name>
    <dbReference type="NCBI Taxonomy" id="2740184"/>
    <lineage>
        <taxon>Bacteria</taxon>
        <taxon>Pseudomonadati</taxon>
        <taxon>Thermodesulfobacteriota</taxon>
        <taxon>Desulfuromonadia</taxon>
        <taxon>Geobacterales</taxon>
        <taxon>Geobacteraceae</taxon>
        <taxon>Geomonas</taxon>
    </lineage>
</organism>
<dbReference type="AlphaFoldDB" id="A0A6V8MN79"/>
<dbReference type="SMART" id="SM00260">
    <property type="entry name" value="CheW"/>
    <property type="match status" value="1"/>
</dbReference>
<dbReference type="PROSITE" id="PS50894">
    <property type="entry name" value="HPT"/>
    <property type="match status" value="1"/>
</dbReference>
<keyword evidence="3 7" id="KW-0597">Phosphoprotein</keyword>
<feature type="domain" description="Response regulatory" evidence="10">
    <location>
        <begin position="629"/>
        <end position="745"/>
    </location>
</feature>
<dbReference type="PRINTS" id="PR00344">
    <property type="entry name" value="BCTRLSENSOR"/>
</dbReference>
<name>A0A6V8MN79_9BACT</name>
<dbReference type="PROSITE" id="PS50109">
    <property type="entry name" value="HIS_KIN"/>
    <property type="match status" value="1"/>
</dbReference>
<dbReference type="InterPro" id="IPR036061">
    <property type="entry name" value="CheW-like_dom_sf"/>
</dbReference>
<dbReference type="FunFam" id="3.30.565.10:FF:000016">
    <property type="entry name" value="Chemotaxis protein CheA, putative"/>
    <property type="match status" value="1"/>
</dbReference>
<dbReference type="CDD" id="cd00088">
    <property type="entry name" value="HPT"/>
    <property type="match status" value="1"/>
</dbReference>
<evidence type="ECO:0000256" key="1">
    <source>
        <dbReference type="ARBA" id="ARBA00000085"/>
    </source>
</evidence>
<evidence type="ECO:0000259" key="11">
    <source>
        <dbReference type="PROSITE" id="PS50851"/>
    </source>
</evidence>
<feature type="domain" description="Histidine kinase" evidence="9">
    <location>
        <begin position="222"/>
        <end position="472"/>
    </location>
</feature>
<dbReference type="InterPro" id="IPR051315">
    <property type="entry name" value="Bact_Chemotaxis_CheA"/>
</dbReference>
<dbReference type="SUPFAM" id="SSF52172">
    <property type="entry name" value="CheY-like"/>
    <property type="match status" value="1"/>
</dbReference>
<reference evidence="14" key="1">
    <citation type="submission" date="2020-06" db="EMBL/GenBank/DDBJ databases">
        <title>Draft genomic sequence of Geomonas sp. Red330.</title>
        <authorList>
            <person name="Itoh H."/>
            <person name="Zhenxing X."/>
            <person name="Ushijima N."/>
            <person name="Masuda Y."/>
            <person name="Shiratori Y."/>
            <person name="Senoo K."/>
        </authorList>
    </citation>
    <scope>NUCLEOTIDE SEQUENCE [LARGE SCALE GENOMIC DNA]</scope>
    <source>
        <strain evidence="14">Red330</strain>
    </source>
</reference>
<keyword evidence="14" id="KW-1185">Reference proteome</keyword>
<feature type="modified residue" description="4-aspartylphosphate" evidence="7">
    <location>
        <position position="678"/>
    </location>
</feature>
<evidence type="ECO:0000256" key="4">
    <source>
        <dbReference type="ARBA" id="ARBA00022679"/>
    </source>
</evidence>
<dbReference type="EMBL" id="BLXX01000015">
    <property type="protein sequence ID" value="GFO61505.1"/>
    <property type="molecule type" value="Genomic_DNA"/>
</dbReference>
<dbReference type="GO" id="GO:0000155">
    <property type="term" value="F:phosphorelay sensor kinase activity"/>
    <property type="evidence" value="ECO:0007669"/>
    <property type="project" value="InterPro"/>
</dbReference>
<dbReference type="Pfam" id="PF00072">
    <property type="entry name" value="Response_reg"/>
    <property type="match status" value="1"/>
</dbReference>
<comment type="caution">
    <text evidence="13">The sequence shown here is derived from an EMBL/GenBank/DDBJ whole genome shotgun (WGS) entry which is preliminary data.</text>
</comment>
<accession>A0A6V8MN79</accession>
<dbReference type="Pfam" id="PF01627">
    <property type="entry name" value="Hpt"/>
    <property type="match status" value="1"/>
</dbReference>
<dbReference type="SUPFAM" id="SSF55874">
    <property type="entry name" value="ATPase domain of HSP90 chaperone/DNA topoisomerase II/histidine kinase"/>
    <property type="match status" value="1"/>
</dbReference>
<dbReference type="InterPro" id="IPR004105">
    <property type="entry name" value="CheA-like_dim"/>
</dbReference>
<evidence type="ECO:0000259" key="12">
    <source>
        <dbReference type="PROSITE" id="PS50894"/>
    </source>
</evidence>
<dbReference type="SMART" id="SM00073">
    <property type="entry name" value="HPT"/>
    <property type="match status" value="1"/>
</dbReference>
<evidence type="ECO:0000313" key="13">
    <source>
        <dbReference type="EMBL" id="GFO61505.1"/>
    </source>
</evidence>
<evidence type="ECO:0000256" key="6">
    <source>
        <dbReference type="PROSITE-ProRule" id="PRU00110"/>
    </source>
</evidence>
<dbReference type="Proteomes" id="UP000556026">
    <property type="component" value="Unassembled WGS sequence"/>
</dbReference>
<dbReference type="InterPro" id="IPR005467">
    <property type="entry name" value="His_kinase_dom"/>
</dbReference>
<dbReference type="Pfam" id="PF01584">
    <property type="entry name" value="CheW"/>
    <property type="match status" value="1"/>
</dbReference>
<dbReference type="GO" id="GO:0005737">
    <property type="term" value="C:cytoplasm"/>
    <property type="evidence" value="ECO:0007669"/>
    <property type="project" value="InterPro"/>
</dbReference>
<dbReference type="SUPFAM" id="SSF47226">
    <property type="entry name" value="Histidine-containing phosphotransfer domain, HPT domain"/>
    <property type="match status" value="1"/>
</dbReference>
<feature type="domain" description="CheW-like" evidence="11">
    <location>
        <begin position="474"/>
        <end position="610"/>
    </location>
</feature>
<dbReference type="InterPro" id="IPR001789">
    <property type="entry name" value="Sig_transdc_resp-reg_receiver"/>
</dbReference>
<dbReference type="InterPro" id="IPR036890">
    <property type="entry name" value="HATPase_C_sf"/>
</dbReference>
<feature type="compositionally biased region" description="Pro residues" evidence="8">
    <location>
        <begin position="144"/>
        <end position="154"/>
    </location>
</feature>
<keyword evidence="4" id="KW-0808">Transferase</keyword>
<evidence type="ECO:0000256" key="8">
    <source>
        <dbReference type="SAM" id="MobiDB-lite"/>
    </source>
</evidence>
<dbReference type="Gene3D" id="3.30.565.10">
    <property type="entry name" value="Histidine kinase-like ATPase, C-terminal domain"/>
    <property type="match status" value="1"/>
</dbReference>
<evidence type="ECO:0000256" key="5">
    <source>
        <dbReference type="ARBA" id="ARBA00022777"/>
    </source>
</evidence>
<dbReference type="InterPro" id="IPR002545">
    <property type="entry name" value="CheW-lke_dom"/>
</dbReference>
<dbReference type="InterPro" id="IPR003594">
    <property type="entry name" value="HATPase_dom"/>
</dbReference>
<evidence type="ECO:0000259" key="10">
    <source>
        <dbReference type="PROSITE" id="PS50110"/>
    </source>
</evidence>
<dbReference type="PROSITE" id="PS50110">
    <property type="entry name" value="RESPONSE_REGULATORY"/>
    <property type="match status" value="1"/>
</dbReference>
<feature type="modified residue" description="Phosphohistidine" evidence="6">
    <location>
        <position position="47"/>
    </location>
</feature>
<evidence type="ECO:0000256" key="3">
    <source>
        <dbReference type="ARBA" id="ARBA00022553"/>
    </source>
</evidence>
<comment type="catalytic activity">
    <reaction evidence="1">
        <text>ATP + protein L-histidine = ADP + protein N-phospho-L-histidine.</text>
        <dbReference type="EC" id="2.7.13.3"/>
    </reaction>
</comment>
<dbReference type="Gene3D" id="1.20.120.160">
    <property type="entry name" value="HPT domain"/>
    <property type="match status" value="1"/>
</dbReference>
<dbReference type="SMART" id="SM00448">
    <property type="entry name" value="REC"/>
    <property type="match status" value="1"/>
</dbReference>
<evidence type="ECO:0000313" key="14">
    <source>
        <dbReference type="Proteomes" id="UP000556026"/>
    </source>
</evidence>
<dbReference type="InterPro" id="IPR036641">
    <property type="entry name" value="HPT_dom_sf"/>
</dbReference>
<dbReference type="Gene3D" id="3.40.50.2300">
    <property type="match status" value="1"/>
</dbReference>
<dbReference type="SMART" id="SM01231">
    <property type="entry name" value="H-kinase_dim"/>
    <property type="match status" value="1"/>
</dbReference>
<dbReference type="PANTHER" id="PTHR43395:SF1">
    <property type="entry name" value="CHEMOTAXIS PROTEIN CHEA"/>
    <property type="match status" value="1"/>
</dbReference>
<dbReference type="SMART" id="SM00387">
    <property type="entry name" value="HATPase_c"/>
    <property type="match status" value="1"/>
</dbReference>
<dbReference type="Pfam" id="PF02518">
    <property type="entry name" value="HATPase_c"/>
    <property type="match status" value="1"/>
</dbReference>